<dbReference type="FunFam" id="3.30.420.40:FF:000040">
    <property type="entry name" value="tRNA N6-adenosine threonylcarbamoyltransferase"/>
    <property type="match status" value="1"/>
</dbReference>
<comment type="similarity">
    <text evidence="8">Belongs to the KAE1 / TsaD family.</text>
</comment>
<name>A0A1G2K6T0_9BACT</name>
<dbReference type="GO" id="GO:0005506">
    <property type="term" value="F:iron ion binding"/>
    <property type="evidence" value="ECO:0007669"/>
    <property type="project" value="UniProtKB-UniRule"/>
</dbReference>
<dbReference type="EC" id="2.3.1.234" evidence="8"/>
<gene>
    <name evidence="8" type="primary">tsaD</name>
    <name evidence="10" type="ORF">A2633_02260</name>
</gene>
<feature type="domain" description="Gcp-like" evidence="9">
    <location>
        <begin position="118"/>
        <end position="378"/>
    </location>
</feature>
<dbReference type="InterPro" id="IPR022450">
    <property type="entry name" value="TsaD"/>
</dbReference>
<feature type="binding site" evidence="8">
    <location>
        <position position="230"/>
    </location>
    <ligand>
        <name>substrate</name>
    </ligand>
</feature>
<evidence type="ECO:0000256" key="5">
    <source>
        <dbReference type="ARBA" id="ARBA00023004"/>
    </source>
</evidence>
<comment type="cofactor">
    <cofactor evidence="8">
        <name>Fe(2+)</name>
        <dbReference type="ChEBI" id="CHEBI:29033"/>
    </cofactor>
    <text evidence="8">Binds 1 Fe(2+) ion per subunit.</text>
</comment>
<keyword evidence="4 8" id="KW-0479">Metal-binding</keyword>
<reference evidence="10 11" key="1">
    <citation type="journal article" date="2016" name="Nat. Commun.">
        <title>Thousands of microbial genomes shed light on interconnected biogeochemical processes in an aquifer system.</title>
        <authorList>
            <person name="Anantharaman K."/>
            <person name="Brown C.T."/>
            <person name="Hug L.A."/>
            <person name="Sharon I."/>
            <person name="Castelle C.J."/>
            <person name="Probst A.J."/>
            <person name="Thomas B.C."/>
            <person name="Singh A."/>
            <person name="Wilkins M.J."/>
            <person name="Karaoz U."/>
            <person name="Brodie E.L."/>
            <person name="Williams K.H."/>
            <person name="Hubbard S.S."/>
            <person name="Banfield J.F."/>
        </authorList>
    </citation>
    <scope>NUCLEOTIDE SEQUENCE [LARGE SCALE GENOMIC DNA]</scope>
</reference>
<dbReference type="PANTHER" id="PTHR11735:SF6">
    <property type="entry name" value="TRNA N6-ADENOSINE THREONYLCARBAMOYLTRANSFERASE, MITOCHONDRIAL"/>
    <property type="match status" value="1"/>
</dbReference>
<comment type="function">
    <text evidence="8">Required for the formation of a threonylcarbamoyl group on adenosine at position 37 (t(6)A37) in tRNAs that read codons beginning with adenine. Is involved in the transfer of the threonylcarbamoyl moiety of threonylcarbamoyl-AMP (TC-AMP) to the N6 group of A37, together with TsaE and TsaB. TsaD likely plays a direct catalytic role in this reaction.</text>
</comment>
<dbReference type="InterPro" id="IPR017861">
    <property type="entry name" value="KAE1/TsaD"/>
</dbReference>
<evidence type="ECO:0000256" key="3">
    <source>
        <dbReference type="ARBA" id="ARBA00022694"/>
    </source>
</evidence>
<dbReference type="Gene3D" id="3.30.420.40">
    <property type="match status" value="3"/>
</dbReference>
<dbReference type="NCBIfam" id="TIGR00329">
    <property type="entry name" value="gcp_kae1"/>
    <property type="match status" value="1"/>
</dbReference>
<feature type="binding site" evidence="8">
    <location>
        <position position="342"/>
    </location>
    <ligand>
        <name>substrate</name>
    </ligand>
</feature>
<evidence type="ECO:0000256" key="1">
    <source>
        <dbReference type="ARBA" id="ARBA00022490"/>
    </source>
</evidence>
<dbReference type="InterPro" id="IPR043129">
    <property type="entry name" value="ATPase_NBD"/>
</dbReference>
<dbReference type="Pfam" id="PF00814">
    <property type="entry name" value="TsaD"/>
    <property type="match status" value="2"/>
</dbReference>
<accession>A0A1G2K6T0</accession>
<comment type="caution">
    <text evidence="8">Lacks conserved residue(s) required for the propagation of feature annotation.</text>
</comment>
<dbReference type="EMBL" id="MHQC01000042">
    <property type="protein sequence ID" value="OGZ94138.1"/>
    <property type="molecule type" value="Genomic_DNA"/>
</dbReference>
<evidence type="ECO:0000313" key="10">
    <source>
        <dbReference type="EMBL" id="OGZ94138.1"/>
    </source>
</evidence>
<evidence type="ECO:0000256" key="8">
    <source>
        <dbReference type="HAMAP-Rule" id="MF_01445"/>
    </source>
</evidence>
<evidence type="ECO:0000256" key="4">
    <source>
        <dbReference type="ARBA" id="ARBA00022723"/>
    </source>
</evidence>
<keyword evidence="1 8" id="KW-0963">Cytoplasm</keyword>
<evidence type="ECO:0000259" key="9">
    <source>
        <dbReference type="Pfam" id="PF00814"/>
    </source>
</evidence>
<dbReference type="PANTHER" id="PTHR11735">
    <property type="entry name" value="TRNA N6-ADENOSINE THREONYLCARBAMOYLTRANSFERASE"/>
    <property type="match status" value="1"/>
</dbReference>
<keyword evidence="3 8" id="KW-0819">tRNA processing</keyword>
<feature type="binding site" evidence="8">
    <location>
        <begin position="197"/>
        <end position="201"/>
    </location>
    <ligand>
        <name>substrate</name>
    </ligand>
</feature>
<comment type="catalytic activity">
    <reaction evidence="7 8">
        <text>L-threonylcarbamoyladenylate + adenosine(37) in tRNA = N(6)-L-threonylcarbamoyladenosine(37) in tRNA + AMP + H(+)</text>
        <dbReference type="Rhea" id="RHEA:37059"/>
        <dbReference type="Rhea" id="RHEA-COMP:10162"/>
        <dbReference type="Rhea" id="RHEA-COMP:10163"/>
        <dbReference type="ChEBI" id="CHEBI:15378"/>
        <dbReference type="ChEBI" id="CHEBI:73682"/>
        <dbReference type="ChEBI" id="CHEBI:74411"/>
        <dbReference type="ChEBI" id="CHEBI:74418"/>
        <dbReference type="ChEBI" id="CHEBI:456215"/>
        <dbReference type="EC" id="2.3.1.234"/>
    </reaction>
</comment>
<feature type="binding site" evidence="8">
    <location>
        <position position="243"/>
    </location>
    <ligand>
        <name>substrate</name>
    </ligand>
</feature>
<dbReference type="SUPFAM" id="SSF53067">
    <property type="entry name" value="Actin-like ATPase domain"/>
    <property type="match status" value="3"/>
</dbReference>
<organism evidence="10 11">
    <name type="scientific">Candidatus Sungbacteria bacterium RIFCSPHIGHO2_01_FULL_47_32</name>
    <dbReference type="NCBI Taxonomy" id="1802264"/>
    <lineage>
        <taxon>Bacteria</taxon>
        <taxon>Candidatus Sungiibacteriota</taxon>
    </lineage>
</organism>
<keyword evidence="2 8" id="KW-0808">Transferase</keyword>
<evidence type="ECO:0000256" key="7">
    <source>
        <dbReference type="ARBA" id="ARBA00048117"/>
    </source>
</evidence>
<keyword evidence="6 8" id="KW-0012">Acyltransferase</keyword>
<dbReference type="Proteomes" id="UP000177152">
    <property type="component" value="Unassembled WGS sequence"/>
</dbReference>
<dbReference type="GO" id="GO:0002949">
    <property type="term" value="P:tRNA threonylcarbamoyladenosine modification"/>
    <property type="evidence" value="ECO:0007669"/>
    <property type="project" value="UniProtKB-UniRule"/>
</dbReference>
<dbReference type="PROSITE" id="PS01016">
    <property type="entry name" value="GLYCOPROTEASE"/>
    <property type="match status" value="1"/>
</dbReference>
<keyword evidence="5 8" id="KW-0408">Iron</keyword>
<dbReference type="AlphaFoldDB" id="A0A1G2K6T0"/>
<dbReference type="HAMAP" id="MF_01445">
    <property type="entry name" value="TsaD"/>
    <property type="match status" value="1"/>
</dbReference>
<proteinExistence type="inferred from homology"/>
<comment type="caution">
    <text evidence="10">The sequence shown here is derived from an EMBL/GenBank/DDBJ whole genome shotgun (WGS) entry which is preliminary data.</text>
</comment>
<feature type="binding site" evidence="8">
    <location>
        <position position="372"/>
    </location>
    <ligand>
        <name>Fe cation</name>
        <dbReference type="ChEBI" id="CHEBI:24875"/>
    </ligand>
</feature>
<feature type="binding site" evidence="8">
    <location>
        <position position="167"/>
    </location>
    <ligand>
        <name>Fe cation</name>
        <dbReference type="ChEBI" id="CHEBI:24875"/>
    </ligand>
</feature>
<dbReference type="GO" id="GO:0061711">
    <property type="term" value="F:tRNA N(6)-L-threonylcarbamoyladenine synthase activity"/>
    <property type="evidence" value="ECO:0007669"/>
    <property type="project" value="UniProtKB-EC"/>
</dbReference>
<dbReference type="InterPro" id="IPR000905">
    <property type="entry name" value="Gcp-like_dom"/>
</dbReference>
<evidence type="ECO:0000313" key="11">
    <source>
        <dbReference type="Proteomes" id="UP000177152"/>
    </source>
</evidence>
<feature type="binding site" evidence="8">
    <location>
        <position position="163"/>
    </location>
    <ligand>
        <name>Fe cation</name>
        <dbReference type="ChEBI" id="CHEBI:24875"/>
    </ligand>
</feature>
<protein>
    <recommendedName>
        <fullName evidence="8">tRNA N6-adenosine threonylcarbamoyltransferase</fullName>
        <ecNumber evidence="8">2.3.1.234</ecNumber>
    </recommendedName>
    <alternativeName>
        <fullName evidence="8">N6-L-threonylcarbamoyladenine synthase</fullName>
        <shortName evidence="8">t(6)A synthase</shortName>
    </alternativeName>
    <alternativeName>
        <fullName evidence="8">t(6)A37 threonylcarbamoyladenosine biosynthesis protein TsaD</fullName>
    </alternativeName>
    <alternativeName>
        <fullName evidence="8">tRNA threonylcarbamoyladenosine biosynthesis protein TsaD</fullName>
    </alternativeName>
</protein>
<dbReference type="InterPro" id="IPR017860">
    <property type="entry name" value="Peptidase_M22_CS"/>
</dbReference>
<dbReference type="GO" id="GO:0005737">
    <property type="term" value="C:cytoplasm"/>
    <property type="evidence" value="ECO:0007669"/>
    <property type="project" value="UniProtKB-SubCell"/>
</dbReference>
<evidence type="ECO:0000256" key="6">
    <source>
        <dbReference type="ARBA" id="ARBA00023315"/>
    </source>
</evidence>
<comment type="subcellular location">
    <subcellularLocation>
        <location evidence="8">Cytoplasm</location>
    </subcellularLocation>
</comment>
<feature type="domain" description="Gcp-like" evidence="9">
    <location>
        <begin position="32"/>
        <end position="75"/>
    </location>
</feature>
<sequence length="403" mass="44185">MTKILAIETSCDETAIAVLEVKGLGISKSFRVLSSVVSSQVALHKKFGGVVPALAKREHQRNLVPVLLKALREAGFLELESKNTEPGKKSVNNSKFIILNSILEREPELLSRIKKSVLNISVPKIDAIAVTYGPGLAPALWVGVNFAKALSLIWNKPVIPVNHLEGHIYTNLLPVNWKIQNSGFRIQNFLFPALCLIVSGGHTELVFIKKYGSYKIIGETLDDAAGEAFDKVAKMLGLGYPGGPKISKLAESFKIKNLKFKISLPRPMIKSNDYKFSFSGLKTAVLYFLQFHTEFLKSKAGKAAVACEFQKAAVDVLVSKTIRAAKEYKVKTLMIGGGVAANKLLRERLASESKNKLLHTTFYLPPTNVTGDNALMIGIAAVFGKNKKTRRELRAEPNLRLGS</sequence>
<evidence type="ECO:0000256" key="2">
    <source>
        <dbReference type="ARBA" id="ARBA00022679"/>
    </source>
</evidence>